<evidence type="ECO:0000256" key="1">
    <source>
        <dbReference type="SAM" id="Phobius"/>
    </source>
</evidence>
<sequence>MQKRNVLSSPRLLEFKRTRRRVFQNKILFYTLTLLIILALLAYFLRTSIFNITSVEIVGNKIIDTEIIKTVAEKEIAGYYFWFFPKTNIFFYPKNNIKKELANQFKRLKDITLFVEKNKVLKISLNERIGLYTWCGISPGTELIGENSKEQCYFIDKDGYVFDEAPYFSGEVYFKFYGPILESYFSPDIFSKLISFKDTLFSMGLEPVILYMQENKNIKIFLSDRTSSSKPEIILKSDSDFEKIADNLEAALTTEPLQKNLKSKYSSLKYIDLRFGNKVYYKFD</sequence>
<feature type="transmembrane region" description="Helical" evidence="1">
    <location>
        <begin position="27"/>
        <end position="45"/>
    </location>
</feature>
<keyword evidence="1" id="KW-0472">Membrane</keyword>
<evidence type="ECO:0008006" key="4">
    <source>
        <dbReference type="Google" id="ProtNLM"/>
    </source>
</evidence>
<keyword evidence="1" id="KW-1133">Transmembrane helix</keyword>
<comment type="caution">
    <text evidence="2">The sequence shown here is derived from an EMBL/GenBank/DDBJ whole genome shotgun (WGS) entry which is preliminary data.</text>
</comment>
<evidence type="ECO:0000313" key="3">
    <source>
        <dbReference type="Proteomes" id="UP000177052"/>
    </source>
</evidence>
<reference evidence="2 3" key="1">
    <citation type="journal article" date="2016" name="Nat. Commun.">
        <title>Thousands of microbial genomes shed light on interconnected biogeochemical processes in an aquifer system.</title>
        <authorList>
            <person name="Anantharaman K."/>
            <person name="Brown C.T."/>
            <person name="Hug L.A."/>
            <person name="Sharon I."/>
            <person name="Castelle C.J."/>
            <person name="Probst A.J."/>
            <person name="Thomas B.C."/>
            <person name="Singh A."/>
            <person name="Wilkins M.J."/>
            <person name="Karaoz U."/>
            <person name="Brodie E.L."/>
            <person name="Williams K.H."/>
            <person name="Hubbard S.S."/>
            <person name="Banfield J.F."/>
        </authorList>
    </citation>
    <scope>NUCLEOTIDE SEQUENCE [LARGE SCALE GENOMIC DNA]</scope>
</reference>
<dbReference type="EMBL" id="MFUJ01000009">
    <property type="protein sequence ID" value="OGI79442.1"/>
    <property type="molecule type" value="Genomic_DNA"/>
</dbReference>
<dbReference type="AlphaFoldDB" id="A0A1F6WC76"/>
<accession>A0A1F6WC76</accession>
<dbReference type="Proteomes" id="UP000177052">
    <property type="component" value="Unassembled WGS sequence"/>
</dbReference>
<keyword evidence="1" id="KW-0812">Transmembrane</keyword>
<organism evidence="2 3">
    <name type="scientific">Candidatus Nomurabacteria bacterium RIFCSPHIGHO2_12_FULL_37_29</name>
    <dbReference type="NCBI Taxonomy" id="1801759"/>
    <lineage>
        <taxon>Bacteria</taxon>
        <taxon>Candidatus Nomuraibacteriota</taxon>
    </lineage>
</organism>
<evidence type="ECO:0000313" key="2">
    <source>
        <dbReference type="EMBL" id="OGI79442.1"/>
    </source>
</evidence>
<proteinExistence type="predicted"/>
<gene>
    <name evidence="2" type="ORF">A3F19_00505</name>
</gene>
<protein>
    <recommendedName>
        <fullName evidence="4">POTRA domain-containing protein</fullName>
    </recommendedName>
</protein>
<name>A0A1F6WC76_9BACT</name>